<evidence type="ECO:0000313" key="2">
    <source>
        <dbReference type="EMBL" id="CAF3707973.1"/>
    </source>
</evidence>
<reference evidence="1" key="1">
    <citation type="submission" date="2021-02" db="EMBL/GenBank/DDBJ databases">
        <authorList>
            <person name="Nowell W R."/>
        </authorList>
    </citation>
    <scope>NUCLEOTIDE SEQUENCE</scope>
</reference>
<accession>A0A8S2DMC3</accession>
<sequence length="194" mass="22549">MTGLYINSIKVEHVAIWTTEARDNDEKKVCCIHLTVISAKNVSINIYPVKYYNFENKLVNIEYKTNFYSSIIHTDIDKLLISLNLKQQRSSTIKQSLHFIGEDEYSVVWENHYNLSDFKASVIYKLLSPNALFPSNILSIEEQYMAYATARLDINEAGNIPNKKDFEELSQNNCKILFSTILTLRKVYKMNFID</sequence>
<comment type="caution">
    <text evidence="1">The sequence shown here is derived from an EMBL/GenBank/DDBJ whole genome shotgun (WGS) entry which is preliminary data.</text>
</comment>
<evidence type="ECO:0000313" key="1">
    <source>
        <dbReference type="EMBL" id="CAF0931491.1"/>
    </source>
</evidence>
<gene>
    <name evidence="1" type="ORF">OVA965_LOCUS11172</name>
    <name evidence="2" type="ORF">TMI583_LOCUS11168</name>
</gene>
<protein>
    <submittedName>
        <fullName evidence="1">Uncharacterized protein</fullName>
    </submittedName>
</protein>
<dbReference type="EMBL" id="CAJNOK010004261">
    <property type="protein sequence ID" value="CAF0931491.1"/>
    <property type="molecule type" value="Genomic_DNA"/>
</dbReference>
<dbReference type="Proteomes" id="UP000677228">
    <property type="component" value="Unassembled WGS sequence"/>
</dbReference>
<organism evidence="1 3">
    <name type="scientific">Didymodactylos carnosus</name>
    <dbReference type="NCBI Taxonomy" id="1234261"/>
    <lineage>
        <taxon>Eukaryota</taxon>
        <taxon>Metazoa</taxon>
        <taxon>Spiralia</taxon>
        <taxon>Gnathifera</taxon>
        <taxon>Rotifera</taxon>
        <taxon>Eurotatoria</taxon>
        <taxon>Bdelloidea</taxon>
        <taxon>Philodinida</taxon>
        <taxon>Philodinidae</taxon>
        <taxon>Didymodactylos</taxon>
    </lineage>
</organism>
<dbReference type="AlphaFoldDB" id="A0A8S2DMC3"/>
<dbReference type="Proteomes" id="UP000682733">
    <property type="component" value="Unassembled WGS sequence"/>
</dbReference>
<proteinExistence type="predicted"/>
<name>A0A8S2DMC3_9BILA</name>
<evidence type="ECO:0000313" key="3">
    <source>
        <dbReference type="Proteomes" id="UP000677228"/>
    </source>
</evidence>
<dbReference type="EMBL" id="CAJOBA010004263">
    <property type="protein sequence ID" value="CAF3707973.1"/>
    <property type="molecule type" value="Genomic_DNA"/>
</dbReference>